<dbReference type="RefSeq" id="WP_123591508.1">
    <property type="nucleotide sequence ID" value="NZ_AYKF01000091.1"/>
</dbReference>
<dbReference type="InterPro" id="IPR014880">
    <property type="entry name" value="SoxZ_dom"/>
</dbReference>
<reference evidence="4 5" key="1">
    <citation type="submission" date="2013-10" db="EMBL/GenBank/DDBJ databases">
        <title>Salinisphaera halophila YIM 95161 Genome Sequencing.</title>
        <authorList>
            <person name="Lai Q."/>
            <person name="Li C."/>
            <person name="Shao Z."/>
        </authorList>
    </citation>
    <scope>NUCLEOTIDE SEQUENCE [LARGE SCALE GENOMIC DNA]</scope>
    <source>
        <strain evidence="4 5">YIM 95161</strain>
    </source>
</reference>
<organism evidence="4 5">
    <name type="scientific">Salinisphaera orenii YIM 95161</name>
    <dbReference type="NCBI Taxonomy" id="1051139"/>
    <lineage>
        <taxon>Bacteria</taxon>
        <taxon>Pseudomonadati</taxon>
        <taxon>Pseudomonadota</taxon>
        <taxon>Gammaproteobacteria</taxon>
        <taxon>Salinisphaerales</taxon>
        <taxon>Salinisphaeraceae</taxon>
        <taxon>Salinisphaera</taxon>
    </lineage>
</organism>
<sequence length="255" mass="27500">MNTISKTLALMLLVLAMPAAAAASDDPLDSSQWRYMLRQYFPDAKVVFDDRVQVVAPDYAEDSLATPVQVRAEGLEDVERVLVLADHSPINPVLDYYPVRAAPAIGFHFKVQQATPIRAAMRTADGTWHVGGVWVDAEGGGCTAPSVGSASPLWESRLGEVEGRLWARGDRSQRLKFRVVHPMDTGLAAGIPAFFIRSVTVSDADGRTLARLEPDEPVAENPVFALDLKHAGAVTVEGRDNNGNVFSARIPAPAS</sequence>
<feature type="chain" id="PRO_5019552489" description="Sulfur oxidation protein SoxZ" evidence="1">
    <location>
        <begin position="22"/>
        <end position="255"/>
    </location>
</feature>
<feature type="signal peptide" evidence="1">
    <location>
        <begin position="1"/>
        <end position="21"/>
    </location>
</feature>
<dbReference type="Proteomes" id="UP000285123">
    <property type="component" value="Unassembled WGS sequence"/>
</dbReference>
<evidence type="ECO:0000256" key="1">
    <source>
        <dbReference type="SAM" id="SignalP"/>
    </source>
</evidence>
<dbReference type="InterPro" id="IPR014756">
    <property type="entry name" value="Ig_E-set"/>
</dbReference>
<dbReference type="OrthoDB" id="5343309at2"/>
<evidence type="ECO:0008006" key="6">
    <source>
        <dbReference type="Google" id="ProtNLM"/>
    </source>
</evidence>
<dbReference type="Pfam" id="PF08770">
    <property type="entry name" value="SoxZ"/>
    <property type="match status" value="1"/>
</dbReference>
<dbReference type="EMBL" id="AYKF01000091">
    <property type="protein sequence ID" value="ROO27534.1"/>
    <property type="molecule type" value="Genomic_DNA"/>
</dbReference>
<accession>A0A423PPI6</accession>
<dbReference type="InterPro" id="IPR038162">
    <property type="entry name" value="SoxY_sf"/>
</dbReference>
<protein>
    <recommendedName>
        <fullName evidence="6">Sulfur oxidation protein SoxZ</fullName>
    </recommendedName>
</protein>
<dbReference type="InterPro" id="IPR032711">
    <property type="entry name" value="SoxY"/>
</dbReference>
<evidence type="ECO:0000313" key="4">
    <source>
        <dbReference type="EMBL" id="ROO27534.1"/>
    </source>
</evidence>
<dbReference type="InterPro" id="IPR013783">
    <property type="entry name" value="Ig-like_fold"/>
</dbReference>
<dbReference type="InterPro" id="IPR030831">
    <property type="entry name" value="Fuse-rel_SoxYZ"/>
</dbReference>
<comment type="caution">
    <text evidence="4">The sequence shown here is derived from an EMBL/GenBank/DDBJ whole genome shotgun (WGS) entry which is preliminary data.</text>
</comment>
<dbReference type="SUPFAM" id="SSF81296">
    <property type="entry name" value="E set domains"/>
    <property type="match status" value="1"/>
</dbReference>
<feature type="domain" description="Ig-like SoxY" evidence="3">
    <location>
        <begin position="40"/>
        <end position="142"/>
    </location>
</feature>
<feature type="domain" description="Sulphur oxidation protein SoxZ" evidence="2">
    <location>
        <begin position="174"/>
        <end position="249"/>
    </location>
</feature>
<dbReference type="NCBIfam" id="TIGR04557">
    <property type="entry name" value="fuse_rel_SoxYZ"/>
    <property type="match status" value="1"/>
</dbReference>
<dbReference type="Gene3D" id="2.60.40.2470">
    <property type="entry name" value="SoxY domain"/>
    <property type="match status" value="1"/>
</dbReference>
<dbReference type="Pfam" id="PF13501">
    <property type="entry name" value="SoxY"/>
    <property type="match status" value="1"/>
</dbReference>
<evidence type="ECO:0000259" key="2">
    <source>
        <dbReference type="Pfam" id="PF08770"/>
    </source>
</evidence>
<name>A0A423PPI6_9GAMM</name>
<evidence type="ECO:0000259" key="3">
    <source>
        <dbReference type="Pfam" id="PF13501"/>
    </source>
</evidence>
<dbReference type="AlphaFoldDB" id="A0A423PPI6"/>
<gene>
    <name evidence="4" type="ORF">SAHL_11275</name>
</gene>
<evidence type="ECO:0000313" key="5">
    <source>
        <dbReference type="Proteomes" id="UP000285123"/>
    </source>
</evidence>
<dbReference type="Gene3D" id="2.60.40.10">
    <property type="entry name" value="Immunoglobulins"/>
    <property type="match status" value="1"/>
</dbReference>
<keyword evidence="1" id="KW-0732">Signal</keyword>
<proteinExistence type="predicted"/>